<feature type="domain" description="Ice-binding protein C-terminal" evidence="2">
    <location>
        <begin position="215"/>
        <end position="238"/>
    </location>
</feature>
<keyword evidence="1" id="KW-0732">Signal</keyword>
<dbReference type="Pfam" id="PF07589">
    <property type="entry name" value="PEP-CTERM"/>
    <property type="match status" value="1"/>
</dbReference>
<evidence type="ECO:0000259" key="2">
    <source>
        <dbReference type="Pfam" id="PF07589"/>
    </source>
</evidence>
<dbReference type="EMBL" id="CP155447">
    <property type="protein sequence ID" value="XBH07962.1"/>
    <property type="molecule type" value="Genomic_DNA"/>
</dbReference>
<proteinExistence type="predicted"/>
<evidence type="ECO:0000256" key="1">
    <source>
        <dbReference type="SAM" id="SignalP"/>
    </source>
</evidence>
<feature type="chain" id="PRO_5043750313" evidence="1">
    <location>
        <begin position="32"/>
        <end position="240"/>
    </location>
</feature>
<reference evidence="3" key="1">
    <citation type="submission" date="2024-05" db="EMBL/GenBank/DDBJ databases">
        <title>Planctomycetes of the genus Singulisphaera possess chitinolytic capabilities.</title>
        <authorList>
            <person name="Ivanova A."/>
        </authorList>
    </citation>
    <scope>NUCLEOTIDE SEQUENCE</scope>
    <source>
        <strain evidence="3">Ch08T</strain>
    </source>
</reference>
<feature type="signal peptide" evidence="1">
    <location>
        <begin position="1"/>
        <end position="31"/>
    </location>
</feature>
<dbReference type="NCBIfam" id="TIGR02595">
    <property type="entry name" value="PEP_CTERM"/>
    <property type="match status" value="1"/>
</dbReference>
<gene>
    <name evidence="3" type="ORF">V5E97_18590</name>
</gene>
<dbReference type="AlphaFoldDB" id="A0AAU7CS59"/>
<sequence length="240" mass="25457">MNRLGSFAQSWKWRLLLALVLTGASNSEVVASPVMYDFSGKIVLAEGTDGVQVCDPFTGTLRYDPASPKAPFSFIGTDYVGDVDLRFTAGSLSFGDGPPSMTLLKVMHFTSPSLPPGFPLDDFFPEDLPSETGPDIFVAGHFSFLPGFGDFFGDPVGFSSDYLLGIAFIDPTGTAFLGEALPTSLDLSVTPLISVIYMDGEMAVVGEVTSLTPRAVPEPASLAVLGLGFAGLLVARRRKK</sequence>
<accession>A0AAU7CS59</accession>
<evidence type="ECO:0000313" key="3">
    <source>
        <dbReference type="EMBL" id="XBH07962.1"/>
    </source>
</evidence>
<dbReference type="InterPro" id="IPR013424">
    <property type="entry name" value="Ice-binding_C"/>
</dbReference>
<dbReference type="RefSeq" id="WP_406700799.1">
    <property type="nucleotide sequence ID" value="NZ_CP155447.1"/>
</dbReference>
<protein>
    <submittedName>
        <fullName evidence="3">PEP-CTERM sorting domain-containing protein</fullName>
    </submittedName>
</protein>
<name>A0AAU7CS59_9BACT</name>
<organism evidence="3">
    <name type="scientific">Singulisphaera sp. Ch08</name>
    <dbReference type="NCBI Taxonomy" id="3120278"/>
    <lineage>
        <taxon>Bacteria</taxon>
        <taxon>Pseudomonadati</taxon>
        <taxon>Planctomycetota</taxon>
        <taxon>Planctomycetia</taxon>
        <taxon>Isosphaerales</taxon>
        <taxon>Isosphaeraceae</taxon>
        <taxon>Singulisphaera</taxon>
    </lineage>
</organism>